<feature type="region of interest" description="Disordered" evidence="1">
    <location>
        <begin position="1"/>
        <end position="20"/>
    </location>
</feature>
<keyword evidence="3" id="KW-1185">Reference proteome</keyword>
<name>A0ABV5G269_9MICC</name>
<feature type="region of interest" description="Disordered" evidence="1">
    <location>
        <begin position="37"/>
        <end position="69"/>
    </location>
</feature>
<evidence type="ECO:0000313" key="2">
    <source>
        <dbReference type="EMBL" id="MFB9072754.1"/>
    </source>
</evidence>
<proteinExistence type="predicted"/>
<gene>
    <name evidence="2" type="ORF">ACFFX0_16735</name>
</gene>
<dbReference type="Proteomes" id="UP001589575">
    <property type="component" value="Unassembled WGS sequence"/>
</dbReference>
<sequence>MVADVPCGGPDRGGEWTAGRRVGGRAGLTQERQGSIALVVQPVLQPVTPSGARRAGPGRQDPPAGPHRH</sequence>
<evidence type="ECO:0000256" key="1">
    <source>
        <dbReference type="SAM" id="MobiDB-lite"/>
    </source>
</evidence>
<comment type="caution">
    <text evidence="2">The sequence shown here is derived from an EMBL/GenBank/DDBJ whole genome shotgun (WGS) entry which is preliminary data.</text>
</comment>
<accession>A0ABV5G269</accession>
<feature type="compositionally biased region" description="Low complexity" evidence="1">
    <location>
        <begin position="38"/>
        <end position="47"/>
    </location>
</feature>
<reference evidence="2 3" key="1">
    <citation type="submission" date="2024-09" db="EMBL/GenBank/DDBJ databases">
        <authorList>
            <person name="Sun Q."/>
            <person name="Mori K."/>
        </authorList>
    </citation>
    <scope>NUCLEOTIDE SEQUENCE [LARGE SCALE GENOMIC DNA]</scope>
    <source>
        <strain evidence="2 3">CCM 7609</strain>
    </source>
</reference>
<evidence type="ECO:0000313" key="3">
    <source>
        <dbReference type="Proteomes" id="UP001589575"/>
    </source>
</evidence>
<organism evidence="2 3">
    <name type="scientific">Citricoccus parietis</name>
    <dbReference type="NCBI Taxonomy" id="592307"/>
    <lineage>
        <taxon>Bacteria</taxon>
        <taxon>Bacillati</taxon>
        <taxon>Actinomycetota</taxon>
        <taxon>Actinomycetes</taxon>
        <taxon>Micrococcales</taxon>
        <taxon>Micrococcaceae</taxon>
        <taxon>Citricoccus</taxon>
    </lineage>
</organism>
<protein>
    <submittedName>
        <fullName evidence="2">Uncharacterized protein</fullName>
    </submittedName>
</protein>
<dbReference type="EMBL" id="JBHMFI010000001">
    <property type="protein sequence ID" value="MFB9072754.1"/>
    <property type="molecule type" value="Genomic_DNA"/>
</dbReference>